<keyword evidence="2" id="KW-0732">Signal</keyword>
<feature type="compositionally biased region" description="Basic and acidic residues" evidence="1">
    <location>
        <begin position="331"/>
        <end position="340"/>
    </location>
</feature>
<feature type="compositionally biased region" description="Low complexity" evidence="1">
    <location>
        <begin position="254"/>
        <end position="268"/>
    </location>
</feature>
<dbReference type="Proteomes" id="UP000095283">
    <property type="component" value="Unplaced"/>
</dbReference>
<protein>
    <submittedName>
        <fullName evidence="4">TGFb_propeptide domain-containing protein</fullName>
    </submittedName>
</protein>
<feature type="region of interest" description="Disordered" evidence="1">
    <location>
        <begin position="211"/>
        <end position="388"/>
    </location>
</feature>
<feature type="compositionally biased region" description="Polar residues" evidence="1">
    <location>
        <begin position="361"/>
        <end position="372"/>
    </location>
</feature>
<name>A0A1I7WQX5_HETBA</name>
<evidence type="ECO:0000256" key="2">
    <source>
        <dbReference type="SAM" id="SignalP"/>
    </source>
</evidence>
<evidence type="ECO:0000313" key="4">
    <source>
        <dbReference type="WBParaSite" id="Hba_07585"/>
    </source>
</evidence>
<dbReference type="AlphaFoldDB" id="A0A1I7WQX5"/>
<evidence type="ECO:0000313" key="3">
    <source>
        <dbReference type="Proteomes" id="UP000095283"/>
    </source>
</evidence>
<organism evidence="3 4">
    <name type="scientific">Heterorhabditis bacteriophora</name>
    <name type="common">Entomopathogenic nematode worm</name>
    <dbReference type="NCBI Taxonomy" id="37862"/>
    <lineage>
        <taxon>Eukaryota</taxon>
        <taxon>Metazoa</taxon>
        <taxon>Ecdysozoa</taxon>
        <taxon>Nematoda</taxon>
        <taxon>Chromadorea</taxon>
        <taxon>Rhabditida</taxon>
        <taxon>Rhabditina</taxon>
        <taxon>Rhabditomorpha</taxon>
        <taxon>Strongyloidea</taxon>
        <taxon>Heterorhabditidae</taxon>
        <taxon>Heterorhabditis</taxon>
    </lineage>
</organism>
<keyword evidence="3" id="KW-1185">Reference proteome</keyword>
<feature type="compositionally biased region" description="Basic and acidic residues" evidence="1">
    <location>
        <begin position="373"/>
        <end position="382"/>
    </location>
</feature>
<accession>A0A1I7WQX5</accession>
<feature type="chain" id="PRO_5009310756" evidence="2">
    <location>
        <begin position="23"/>
        <end position="418"/>
    </location>
</feature>
<feature type="signal peptide" evidence="2">
    <location>
        <begin position="1"/>
        <end position="22"/>
    </location>
</feature>
<evidence type="ECO:0000256" key="1">
    <source>
        <dbReference type="SAM" id="MobiDB-lite"/>
    </source>
</evidence>
<feature type="compositionally biased region" description="Low complexity" evidence="1">
    <location>
        <begin position="349"/>
        <end position="360"/>
    </location>
</feature>
<proteinExistence type="predicted"/>
<feature type="compositionally biased region" description="Polar residues" evidence="1">
    <location>
        <begin position="278"/>
        <end position="327"/>
    </location>
</feature>
<reference evidence="4" key="1">
    <citation type="submission" date="2016-11" db="UniProtKB">
        <authorList>
            <consortium name="WormBaseParasite"/>
        </authorList>
    </citation>
    <scope>IDENTIFICATION</scope>
</reference>
<dbReference type="WBParaSite" id="Hba_07585">
    <property type="protein sequence ID" value="Hba_07585"/>
    <property type="gene ID" value="Hba_07585"/>
</dbReference>
<sequence>MMLKELLLTLIWILLCNQMSRSDLQNSHNNHINVKKCSLLNFYLRKHIKIARNVNTKIKNPRKNTRRKTRKEGLKNANLLILQRLRMHWEEKFVGGLPMAPIQDGPVVPNAYNYDPKAEIMKLGTGQLQSAYRKARTVNDVKVLLYMSYHLYFNFAIINEKKIYKLEPKHHIEDDVEDGTELLHDVEPSGTANPIPTVSRASFIPRLNDYTNAPVTTKTDQRSPVPKRVVPSQEPGPMFERSPIQNSSAGIGTRSGRSSFSEFSGIRSSWRDSEPLRQSENQSTPSYIPNQTPTYSRNASFDTSPQPMTPSLSNHGSSSPPQTNYTSPGPIREHHSRLSEGEQFPMGPPKLLTPKLSLPSNESWRSPNSNGDSNRRPTDPRRARPNQINSLVEKIPTKLAIAQLHDIVRELNEVNAAI</sequence>